<name>A0A9Q3PPB1_9BASI</name>
<organism evidence="1 2">
    <name type="scientific">Austropuccinia psidii MF-1</name>
    <dbReference type="NCBI Taxonomy" id="1389203"/>
    <lineage>
        <taxon>Eukaryota</taxon>
        <taxon>Fungi</taxon>
        <taxon>Dikarya</taxon>
        <taxon>Basidiomycota</taxon>
        <taxon>Pucciniomycotina</taxon>
        <taxon>Pucciniomycetes</taxon>
        <taxon>Pucciniales</taxon>
        <taxon>Sphaerophragmiaceae</taxon>
        <taxon>Austropuccinia</taxon>
    </lineage>
</organism>
<comment type="caution">
    <text evidence="1">The sequence shown here is derived from an EMBL/GenBank/DDBJ whole genome shotgun (WGS) entry which is preliminary data.</text>
</comment>
<sequence length="175" mass="19620">MTDIFCVSIKTTSEGHDTVSILFKGYNYIINFTFPPKKESTTPAYTPPTSVNCIDHLSPILVNSPLALGSYFGTSPNNSPSLKIPPPSYFSPLITMAFTNTDTSSINQNQFNQLFECFDTGFLKHAQDFHQYFREAQTSSINTPCLLCLRSSLSTLMDLYNGMSKSFFSFFTCIY</sequence>
<dbReference type="Proteomes" id="UP000765509">
    <property type="component" value="Unassembled WGS sequence"/>
</dbReference>
<accession>A0A9Q3PPB1</accession>
<evidence type="ECO:0000313" key="2">
    <source>
        <dbReference type="Proteomes" id="UP000765509"/>
    </source>
</evidence>
<evidence type="ECO:0000313" key="1">
    <source>
        <dbReference type="EMBL" id="MBW0567936.1"/>
    </source>
</evidence>
<protein>
    <submittedName>
        <fullName evidence="1">Uncharacterized protein</fullName>
    </submittedName>
</protein>
<keyword evidence="2" id="KW-1185">Reference proteome</keyword>
<proteinExistence type="predicted"/>
<dbReference type="AlphaFoldDB" id="A0A9Q3PPB1"/>
<reference evidence="1" key="1">
    <citation type="submission" date="2021-03" db="EMBL/GenBank/DDBJ databases">
        <title>Draft genome sequence of rust myrtle Austropuccinia psidii MF-1, a brazilian biotype.</title>
        <authorList>
            <person name="Quecine M.C."/>
            <person name="Pachon D.M.R."/>
            <person name="Bonatelli M.L."/>
            <person name="Correr F.H."/>
            <person name="Franceschini L.M."/>
            <person name="Leite T.F."/>
            <person name="Margarido G.R.A."/>
            <person name="Almeida C.A."/>
            <person name="Ferrarezi J.A."/>
            <person name="Labate C.A."/>
        </authorList>
    </citation>
    <scope>NUCLEOTIDE SEQUENCE</scope>
    <source>
        <strain evidence="1">MF-1</strain>
    </source>
</reference>
<gene>
    <name evidence="1" type="ORF">O181_107651</name>
</gene>
<dbReference type="EMBL" id="AVOT02081693">
    <property type="protein sequence ID" value="MBW0567936.1"/>
    <property type="molecule type" value="Genomic_DNA"/>
</dbReference>